<dbReference type="InterPro" id="IPR019800">
    <property type="entry name" value="Glyco_hydro_3_AS"/>
</dbReference>
<protein>
    <recommendedName>
        <fullName evidence="3">beta-N-acetylhexosaminidase</fullName>
        <ecNumber evidence="3">3.2.1.52</ecNumber>
    </recommendedName>
</protein>
<evidence type="ECO:0000256" key="4">
    <source>
        <dbReference type="ARBA" id="ARBA00022801"/>
    </source>
</evidence>
<dbReference type="Proteomes" id="UP001161406">
    <property type="component" value="Unassembled WGS sequence"/>
</dbReference>
<organism evidence="7 8">
    <name type="scientific">Devosia yakushimensis</name>
    <dbReference type="NCBI Taxonomy" id="470028"/>
    <lineage>
        <taxon>Bacteria</taxon>
        <taxon>Pseudomonadati</taxon>
        <taxon>Pseudomonadota</taxon>
        <taxon>Alphaproteobacteria</taxon>
        <taxon>Hyphomicrobiales</taxon>
        <taxon>Devosiaceae</taxon>
        <taxon>Devosia</taxon>
    </lineage>
</organism>
<reference evidence="7" key="2">
    <citation type="submission" date="2023-01" db="EMBL/GenBank/DDBJ databases">
        <title>Draft genome sequence of Devosia yakushimensis strain NBRC 103855.</title>
        <authorList>
            <person name="Sun Q."/>
            <person name="Mori K."/>
        </authorList>
    </citation>
    <scope>NUCLEOTIDE SEQUENCE</scope>
    <source>
        <strain evidence="7">NBRC 103855</strain>
    </source>
</reference>
<dbReference type="Pfam" id="PF00933">
    <property type="entry name" value="Glyco_hydro_3"/>
    <property type="match status" value="1"/>
</dbReference>
<keyword evidence="5" id="KW-0326">Glycosidase</keyword>
<dbReference type="EMBL" id="BSNG01000001">
    <property type="protein sequence ID" value="GLQ10313.1"/>
    <property type="molecule type" value="Genomic_DNA"/>
</dbReference>
<comment type="similarity">
    <text evidence="2">Belongs to the glycosyl hydrolase 3 family.</text>
</comment>
<dbReference type="InterPro" id="IPR050226">
    <property type="entry name" value="NagZ_Beta-hexosaminidase"/>
</dbReference>
<reference evidence="7" key="1">
    <citation type="journal article" date="2014" name="Int. J. Syst. Evol. Microbiol.">
        <title>Complete genome of a new Firmicutes species belonging to the dominant human colonic microbiota ('Ruminococcus bicirculans') reveals two chromosomes and a selective capacity to utilize plant glucans.</title>
        <authorList>
            <consortium name="NISC Comparative Sequencing Program"/>
            <person name="Wegmann U."/>
            <person name="Louis P."/>
            <person name="Goesmann A."/>
            <person name="Henrissat B."/>
            <person name="Duncan S.H."/>
            <person name="Flint H.J."/>
        </authorList>
    </citation>
    <scope>NUCLEOTIDE SEQUENCE</scope>
    <source>
        <strain evidence="7">NBRC 103855</strain>
    </source>
</reference>
<dbReference type="InterPro" id="IPR001764">
    <property type="entry name" value="Glyco_hydro_3_N"/>
</dbReference>
<accession>A0ABQ5UE83</accession>
<gene>
    <name evidence="7" type="ORF">GCM10007913_22450</name>
</gene>
<keyword evidence="4" id="KW-0378">Hydrolase</keyword>
<dbReference type="Gene3D" id="3.20.20.300">
    <property type="entry name" value="Glycoside hydrolase, family 3, N-terminal domain"/>
    <property type="match status" value="1"/>
</dbReference>
<dbReference type="InterPro" id="IPR017853">
    <property type="entry name" value="GH"/>
</dbReference>
<evidence type="ECO:0000313" key="8">
    <source>
        <dbReference type="Proteomes" id="UP001161406"/>
    </source>
</evidence>
<dbReference type="InterPro" id="IPR036962">
    <property type="entry name" value="Glyco_hydro_3_N_sf"/>
</dbReference>
<dbReference type="RefSeq" id="WP_284390824.1">
    <property type="nucleotide sequence ID" value="NZ_BSNG01000001.1"/>
</dbReference>
<evidence type="ECO:0000256" key="3">
    <source>
        <dbReference type="ARBA" id="ARBA00012663"/>
    </source>
</evidence>
<evidence type="ECO:0000313" key="7">
    <source>
        <dbReference type="EMBL" id="GLQ10313.1"/>
    </source>
</evidence>
<comment type="catalytic activity">
    <reaction evidence="1">
        <text>Hydrolysis of terminal non-reducing N-acetyl-D-hexosamine residues in N-acetyl-beta-D-hexosaminides.</text>
        <dbReference type="EC" id="3.2.1.52"/>
    </reaction>
</comment>
<dbReference type="PANTHER" id="PTHR30480">
    <property type="entry name" value="BETA-HEXOSAMINIDASE-RELATED"/>
    <property type="match status" value="1"/>
</dbReference>
<evidence type="ECO:0000256" key="5">
    <source>
        <dbReference type="ARBA" id="ARBA00023295"/>
    </source>
</evidence>
<dbReference type="PANTHER" id="PTHR30480:SF13">
    <property type="entry name" value="BETA-HEXOSAMINIDASE"/>
    <property type="match status" value="1"/>
</dbReference>
<evidence type="ECO:0000256" key="1">
    <source>
        <dbReference type="ARBA" id="ARBA00001231"/>
    </source>
</evidence>
<comment type="caution">
    <text evidence="7">The sequence shown here is derived from an EMBL/GenBank/DDBJ whole genome shotgun (WGS) entry which is preliminary data.</text>
</comment>
<evidence type="ECO:0000256" key="2">
    <source>
        <dbReference type="ARBA" id="ARBA00005336"/>
    </source>
</evidence>
<evidence type="ECO:0000259" key="6">
    <source>
        <dbReference type="Pfam" id="PF00933"/>
    </source>
</evidence>
<keyword evidence="8" id="KW-1185">Reference proteome</keyword>
<dbReference type="EC" id="3.2.1.52" evidence="3"/>
<feature type="domain" description="Glycoside hydrolase family 3 N-terminal" evidence="6">
    <location>
        <begin position="33"/>
        <end position="299"/>
    </location>
</feature>
<name>A0ABQ5UE83_9HYPH</name>
<sequence>MASTTPLALFVGMPGLELSPDEIAFFRETNPYGLFLFRRNLENPEQILRLAAQFREAVGREDAAVFIDQEGGRVQRLNNGNWPLFRSFGAFGALAQKDIELGRKALRLSTQAMGAMMAELTIDSGCTPVVDMALKGTHDVIGQRSFGADTDTIVTLGREVIAGMLETGEIPVMKHIPGYGRVTVDPHFTCPVVDASREDLMGTDFVPFMQLSDTPWAMVAHLIFTAFDAERPASVSPVICDLIRDDLNYDGVLITDCLTMEALSGTWAERVTRALDAGYDIALHSQGDLAASQAAVRAARPLSEASLKRIAAANAKRGNLRVDVRALHAEVEDIFAANGIA</sequence>
<dbReference type="PROSITE" id="PS00775">
    <property type="entry name" value="GLYCOSYL_HYDROL_F3"/>
    <property type="match status" value="1"/>
</dbReference>
<dbReference type="SUPFAM" id="SSF51445">
    <property type="entry name" value="(Trans)glycosidases"/>
    <property type="match status" value="1"/>
</dbReference>
<proteinExistence type="inferred from homology"/>